<dbReference type="SUPFAM" id="SSF53474">
    <property type="entry name" value="alpha/beta-Hydrolases"/>
    <property type="match status" value="1"/>
</dbReference>
<dbReference type="Gene3D" id="3.40.50.1820">
    <property type="entry name" value="alpha/beta hydrolase"/>
    <property type="match status" value="1"/>
</dbReference>
<dbReference type="CDD" id="cd00519">
    <property type="entry name" value="Lipase_3"/>
    <property type="match status" value="1"/>
</dbReference>
<dbReference type="Proteomes" id="UP000095282">
    <property type="component" value="Unplaced"/>
</dbReference>
<dbReference type="PANTHER" id="PTHR45908">
    <property type="entry name" value="PROTEIN CBG11750-RELATED"/>
    <property type="match status" value="1"/>
</dbReference>
<feature type="domain" description="Fungal lipase-type" evidence="2">
    <location>
        <begin position="97"/>
        <end position="223"/>
    </location>
</feature>
<dbReference type="AlphaFoldDB" id="A0A1I7V3K5"/>
<proteinExistence type="predicted"/>
<keyword evidence="3" id="KW-1185">Reference proteome</keyword>
<evidence type="ECO:0000313" key="4">
    <source>
        <dbReference type="WBParaSite" id="Csp11.Scaffold630.g22043.t1"/>
    </source>
</evidence>
<dbReference type="InterPro" id="IPR029058">
    <property type="entry name" value="AB_hydrolase_fold"/>
</dbReference>
<evidence type="ECO:0000256" key="1">
    <source>
        <dbReference type="SAM" id="SignalP"/>
    </source>
</evidence>
<sequence length="302" mass="33611">MPVRCRTILGILLICIIGAHTLVDYDSDSGRRFLIWALCIGATNPEKCVETEFYGQLILATFEADCSDLIFGGTCRVVIDVDDGYTLLGITFKAESKIESTTSTLLNQQALTNFGTYGQVQTDFLTAFGRLWNNGLGAYMRQLWTEYCDLYISFSGYSMGACLAQMAAVRFQEEKWWPADQMFYFGYGSPRCGNEDFAYYVDTSLADKFNIVWFNDQIPEFPTSTCTFGSPAALGQCTNGYFSCCTTIQYTSWSSVALNTYSTCTSNTCPVSTPTASDHYTYFETTAADVNSLTCTDTKKFP</sequence>
<feature type="signal peptide" evidence="1">
    <location>
        <begin position="1"/>
        <end position="21"/>
    </location>
</feature>
<dbReference type="eggNOG" id="ENOG502TG0V">
    <property type="taxonomic scope" value="Eukaryota"/>
</dbReference>
<dbReference type="PANTHER" id="PTHR45908:SF21">
    <property type="entry name" value="FUNGAL LIPASE-LIKE DOMAIN-CONTAINING PROTEIN"/>
    <property type="match status" value="1"/>
</dbReference>
<evidence type="ECO:0000259" key="2">
    <source>
        <dbReference type="Pfam" id="PF01764"/>
    </source>
</evidence>
<reference evidence="4" key="1">
    <citation type="submission" date="2016-11" db="UniProtKB">
        <authorList>
            <consortium name="WormBaseParasite"/>
        </authorList>
    </citation>
    <scope>IDENTIFICATION</scope>
</reference>
<dbReference type="WBParaSite" id="Csp11.Scaffold630.g22043.t1">
    <property type="protein sequence ID" value="Csp11.Scaffold630.g22043.t1"/>
    <property type="gene ID" value="Csp11.Scaffold630.g22043"/>
</dbReference>
<evidence type="ECO:0000313" key="3">
    <source>
        <dbReference type="Proteomes" id="UP000095282"/>
    </source>
</evidence>
<organism evidence="3 4">
    <name type="scientific">Caenorhabditis tropicalis</name>
    <dbReference type="NCBI Taxonomy" id="1561998"/>
    <lineage>
        <taxon>Eukaryota</taxon>
        <taxon>Metazoa</taxon>
        <taxon>Ecdysozoa</taxon>
        <taxon>Nematoda</taxon>
        <taxon>Chromadorea</taxon>
        <taxon>Rhabditida</taxon>
        <taxon>Rhabditina</taxon>
        <taxon>Rhabditomorpha</taxon>
        <taxon>Rhabditoidea</taxon>
        <taxon>Rhabditidae</taxon>
        <taxon>Peloderinae</taxon>
        <taxon>Caenorhabditis</taxon>
    </lineage>
</organism>
<keyword evidence="1" id="KW-0732">Signal</keyword>
<accession>A0A1I7V3K5</accession>
<feature type="chain" id="PRO_5009309723" evidence="1">
    <location>
        <begin position="22"/>
        <end position="302"/>
    </location>
</feature>
<name>A0A1I7V3K5_9PELO</name>
<dbReference type="Pfam" id="PF01764">
    <property type="entry name" value="Lipase_3"/>
    <property type="match status" value="1"/>
</dbReference>
<dbReference type="STRING" id="1561998.A0A1I7V3K5"/>
<dbReference type="GO" id="GO:0006629">
    <property type="term" value="P:lipid metabolic process"/>
    <property type="evidence" value="ECO:0007669"/>
    <property type="project" value="InterPro"/>
</dbReference>
<dbReference type="InterPro" id="IPR002921">
    <property type="entry name" value="Fungal_lipase-type"/>
</dbReference>
<protein>
    <submittedName>
        <fullName evidence="4">Lipase_3 domain-containing protein</fullName>
    </submittedName>
</protein>